<dbReference type="GO" id="GO:0004497">
    <property type="term" value="F:monooxygenase activity"/>
    <property type="evidence" value="ECO:0007669"/>
    <property type="project" value="UniProtKB-KW"/>
</dbReference>
<dbReference type="Gene3D" id="1.10.630.10">
    <property type="entry name" value="Cytochrome P450"/>
    <property type="match status" value="1"/>
</dbReference>
<dbReference type="GO" id="GO:0020037">
    <property type="term" value="F:heme binding"/>
    <property type="evidence" value="ECO:0007669"/>
    <property type="project" value="InterPro"/>
</dbReference>
<keyword evidence="1" id="KW-0503">Monooxygenase</keyword>
<protein>
    <submittedName>
        <fullName evidence="2">CSON006110 protein</fullName>
    </submittedName>
</protein>
<dbReference type="EMBL" id="UFQS01000231">
    <property type="protein sequence ID" value="SSX01730.1"/>
    <property type="molecule type" value="Genomic_DNA"/>
</dbReference>
<dbReference type="EMBL" id="UFQT01000231">
    <property type="protein sequence ID" value="SSX22110.1"/>
    <property type="molecule type" value="Genomic_DNA"/>
</dbReference>
<dbReference type="GO" id="GO:0005506">
    <property type="term" value="F:iron ion binding"/>
    <property type="evidence" value="ECO:0007669"/>
    <property type="project" value="InterPro"/>
</dbReference>
<dbReference type="InterPro" id="IPR036396">
    <property type="entry name" value="Cyt_P450_sf"/>
</dbReference>
<gene>
    <name evidence="2" type="primary">CSON006110</name>
</gene>
<organism evidence="2">
    <name type="scientific">Culicoides sonorensis</name>
    <name type="common">Biting midge</name>
    <dbReference type="NCBI Taxonomy" id="179676"/>
    <lineage>
        <taxon>Eukaryota</taxon>
        <taxon>Metazoa</taxon>
        <taxon>Ecdysozoa</taxon>
        <taxon>Arthropoda</taxon>
        <taxon>Hexapoda</taxon>
        <taxon>Insecta</taxon>
        <taxon>Pterygota</taxon>
        <taxon>Neoptera</taxon>
        <taxon>Endopterygota</taxon>
        <taxon>Diptera</taxon>
        <taxon>Nematocera</taxon>
        <taxon>Chironomoidea</taxon>
        <taxon>Ceratopogonidae</taxon>
        <taxon>Ceratopogoninae</taxon>
        <taxon>Culicoides</taxon>
        <taxon>Monoculicoides</taxon>
    </lineage>
</organism>
<reference evidence="3" key="2">
    <citation type="submission" date="2018-07" db="EMBL/GenBank/DDBJ databases">
        <authorList>
            <person name="Quirk P.G."/>
            <person name="Krulwich T.A."/>
        </authorList>
    </citation>
    <scope>NUCLEOTIDE SEQUENCE</scope>
</reference>
<dbReference type="SUPFAM" id="SSF48264">
    <property type="entry name" value="Cytochrome P450"/>
    <property type="match status" value="1"/>
</dbReference>
<reference evidence="2" key="1">
    <citation type="submission" date="2018-04" db="EMBL/GenBank/DDBJ databases">
        <authorList>
            <person name="Go L.Y."/>
            <person name="Mitchell J.A."/>
        </authorList>
    </citation>
    <scope>NUCLEOTIDE SEQUENCE</scope>
    <source>
        <tissue evidence="2">Whole organism</tissue>
    </source>
</reference>
<evidence type="ECO:0000313" key="3">
    <source>
        <dbReference type="EMBL" id="SSX22110.1"/>
    </source>
</evidence>
<name>A0A336KL29_CULSO</name>
<dbReference type="AlphaFoldDB" id="A0A336KL29"/>
<evidence type="ECO:0000313" key="2">
    <source>
        <dbReference type="EMBL" id="SSX01730.1"/>
    </source>
</evidence>
<sequence length="134" mass="15635">MYFALLTSFFVLLTPILVWIEWRRQQLNERFRQIPGPKQLPIIGSIYSVRPNKLTEMVEVFDQIMVAPTVKLIFGGKLLLFVTDPEHLAQIFPTRIWLERSYIFDMFELKSGMLAAKLRQGKEPINWTSSSSDT</sequence>
<dbReference type="GO" id="GO:0016705">
    <property type="term" value="F:oxidoreductase activity, acting on paired donors, with incorporation or reduction of molecular oxygen"/>
    <property type="evidence" value="ECO:0007669"/>
    <property type="project" value="InterPro"/>
</dbReference>
<evidence type="ECO:0000256" key="1">
    <source>
        <dbReference type="ARBA" id="ARBA00023033"/>
    </source>
</evidence>
<keyword evidence="1" id="KW-0560">Oxidoreductase</keyword>
<accession>A0A336KL29</accession>
<dbReference type="VEuPathDB" id="VectorBase:CSON006110"/>
<proteinExistence type="predicted"/>